<comment type="caution">
    <text evidence="5">The sequence shown here is derived from an EMBL/GenBank/DDBJ whole genome shotgun (WGS) entry which is preliminary data.</text>
</comment>
<keyword evidence="2" id="KW-0902">Two-component regulatory system</keyword>
<feature type="domain" description="Response regulatory" evidence="4">
    <location>
        <begin position="4"/>
        <end position="120"/>
    </location>
</feature>
<dbReference type="PROSITE" id="PS50110">
    <property type="entry name" value="RESPONSE_REGULATORY"/>
    <property type="match status" value="1"/>
</dbReference>
<protein>
    <submittedName>
        <fullName evidence="5">Response regulator</fullName>
    </submittedName>
</protein>
<name>A0ABS0YV67_9BACT</name>
<dbReference type="InterPro" id="IPR001789">
    <property type="entry name" value="Sig_transdc_resp-reg_receiver"/>
</dbReference>
<evidence type="ECO:0000313" key="6">
    <source>
        <dbReference type="Proteomes" id="UP000641025"/>
    </source>
</evidence>
<evidence type="ECO:0000313" key="5">
    <source>
        <dbReference type="EMBL" id="MBJ6801865.1"/>
    </source>
</evidence>
<dbReference type="PANTHER" id="PTHR44591:SF14">
    <property type="entry name" value="PROTEIN PILG"/>
    <property type="match status" value="1"/>
</dbReference>
<keyword evidence="6" id="KW-1185">Reference proteome</keyword>
<evidence type="ECO:0000259" key="4">
    <source>
        <dbReference type="PROSITE" id="PS50110"/>
    </source>
</evidence>
<evidence type="ECO:0000256" key="1">
    <source>
        <dbReference type="ARBA" id="ARBA00022553"/>
    </source>
</evidence>
<dbReference type="PANTHER" id="PTHR44591">
    <property type="entry name" value="STRESS RESPONSE REGULATOR PROTEIN 1"/>
    <property type="match status" value="1"/>
</dbReference>
<dbReference type="RefSeq" id="WP_199396349.1">
    <property type="nucleotide sequence ID" value="NZ_JAEMHK010000014.1"/>
</dbReference>
<keyword evidence="1 3" id="KW-0597">Phosphoprotein</keyword>
<dbReference type="SUPFAM" id="SSF52172">
    <property type="entry name" value="CheY-like"/>
    <property type="match status" value="1"/>
</dbReference>
<evidence type="ECO:0000256" key="2">
    <source>
        <dbReference type="ARBA" id="ARBA00023012"/>
    </source>
</evidence>
<dbReference type="EMBL" id="JAEMHK010000014">
    <property type="protein sequence ID" value="MBJ6801865.1"/>
    <property type="molecule type" value="Genomic_DNA"/>
</dbReference>
<reference evidence="5 6" key="1">
    <citation type="submission" date="2020-12" db="EMBL/GenBank/DDBJ databases">
        <title>Geomonas sp. Red259, isolated from paddy soil.</title>
        <authorList>
            <person name="Xu Z."/>
            <person name="Zhang Z."/>
            <person name="Masuda Y."/>
            <person name="Itoh H."/>
            <person name="Senoo K."/>
        </authorList>
    </citation>
    <scope>NUCLEOTIDE SEQUENCE [LARGE SCALE GENOMIC DNA]</scope>
    <source>
        <strain evidence="5 6">Red259</strain>
    </source>
</reference>
<accession>A0ABS0YV67</accession>
<sequence>MGNRLLLADDSITIQKVVAIIFANEEFELTVVDNGTAALEKARETKPDVMLVDALMPGKTGYEVCAEIRRDPVLGAVPIILLIGAFEPLDEEKARECGADATISKPFESQQLIDRVKEMLELGKTRKTAPPVPQPAASDAAEELWGDLSSLDAMAPATPAAPAAPTAPAAAAPAAAAAAAPAPADEDIWESVGMETEPAWDSSAAPQEPVWEAPAAPAQPVAAAPEAQLEPVEASTEDDLWGAFELEEETPAVEEPSELFGVVEPEGYESEFEAEEVFSFDESEEIEETGPALELEEPVVDSSLTVSEEEFFAFSEESEPAAVAVPAQAETEAEAEAFGVPVYEPFEFEGEEPAAPAAAPVAPAAPAAPVAPAQTAAPAAAAPQTATVAELTEDQLVAALSKVSREVIERIVWEVVPDLAEVIIKEEIRKLKSGVRG</sequence>
<organism evidence="5 6">
    <name type="scientific">Geomonas propionica</name>
    <dbReference type="NCBI Taxonomy" id="2798582"/>
    <lineage>
        <taxon>Bacteria</taxon>
        <taxon>Pseudomonadati</taxon>
        <taxon>Thermodesulfobacteriota</taxon>
        <taxon>Desulfuromonadia</taxon>
        <taxon>Geobacterales</taxon>
        <taxon>Geobacteraceae</taxon>
        <taxon>Geomonas</taxon>
    </lineage>
</organism>
<dbReference type="InterPro" id="IPR011006">
    <property type="entry name" value="CheY-like_superfamily"/>
</dbReference>
<dbReference type="SMART" id="SM00448">
    <property type="entry name" value="REC"/>
    <property type="match status" value="1"/>
</dbReference>
<evidence type="ECO:0000256" key="3">
    <source>
        <dbReference type="PROSITE-ProRule" id="PRU00169"/>
    </source>
</evidence>
<proteinExistence type="predicted"/>
<feature type="modified residue" description="4-aspartylphosphate" evidence="3">
    <location>
        <position position="53"/>
    </location>
</feature>
<dbReference type="Proteomes" id="UP000641025">
    <property type="component" value="Unassembled WGS sequence"/>
</dbReference>
<gene>
    <name evidence="5" type="ORF">JFN90_17195</name>
</gene>
<dbReference type="Pfam" id="PF00072">
    <property type="entry name" value="Response_reg"/>
    <property type="match status" value="1"/>
</dbReference>
<dbReference type="Gene3D" id="3.40.50.2300">
    <property type="match status" value="1"/>
</dbReference>
<dbReference type="InterPro" id="IPR050595">
    <property type="entry name" value="Bact_response_regulator"/>
</dbReference>